<feature type="transmembrane region" description="Helical" evidence="6">
    <location>
        <begin position="47"/>
        <end position="72"/>
    </location>
</feature>
<feature type="transmembrane region" description="Helical" evidence="6">
    <location>
        <begin position="21"/>
        <end position="41"/>
    </location>
</feature>
<dbReference type="InterPro" id="IPR020846">
    <property type="entry name" value="MFS_dom"/>
</dbReference>
<name>A0A6J6MCL6_9ZZZZ</name>
<dbReference type="GO" id="GO:0022857">
    <property type="term" value="F:transmembrane transporter activity"/>
    <property type="evidence" value="ECO:0007669"/>
    <property type="project" value="InterPro"/>
</dbReference>
<dbReference type="GO" id="GO:0005886">
    <property type="term" value="C:plasma membrane"/>
    <property type="evidence" value="ECO:0007669"/>
    <property type="project" value="UniProtKB-SubCell"/>
</dbReference>
<evidence type="ECO:0000313" key="9">
    <source>
        <dbReference type="EMBL" id="CAB4992239.1"/>
    </source>
</evidence>
<evidence type="ECO:0000256" key="3">
    <source>
        <dbReference type="ARBA" id="ARBA00022692"/>
    </source>
</evidence>
<protein>
    <submittedName>
        <fullName evidence="8">Unannotated protein</fullName>
    </submittedName>
</protein>
<feature type="transmembrane region" description="Helical" evidence="6">
    <location>
        <begin position="257"/>
        <end position="277"/>
    </location>
</feature>
<feature type="transmembrane region" description="Helical" evidence="6">
    <location>
        <begin position="310"/>
        <end position="329"/>
    </location>
</feature>
<dbReference type="SUPFAM" id="SSF103473">
    <property type="entry name" value="MFS general substrate transporter"/>
    <property type="match status" value="1"/>
</dbReference>
<dbReference type="InterPro" id="IPR011701">
    <property type="entry name" value="MFS"/>
</dbReference>
<keyword evidence="5 6" id="KW-0472">Membrane</keyword>
<comment type="subcellular location">
    <subcellularLocation>
        <location evidence="1">Cell membrane</location>
        <topology evidence="1">Multi-pass membrane protein</topology>
    </subcellularLocation>
</comment>
<dbReference type="Gene3D" id="1.20.1250.20">
    <property type="entry name" value="MFS general substrate transporter like domains"/>
    <property type="match status" value="1"/>
</dbReference>
<dbReference type="EMBL" id="CAFBOX010000025">
    <property type="protein sequence ID" value="CAB4992239.1"/>
    <property type="molecule type" value="Genomic_DNA"/>
</dbReference>
<accession>A0A6J6MCL6</accession>
<dbReference type="AlphaFoldDB" id="A0A6J6MCL6"/>
<evidence type="ECO:0000256" key="6">
    <source>
        <dbReference type="SAM" id="Phobius"/>
    </source>
</evidence>
<feature type="transmembrane region" description="Helical" evidence="6">
    <location>
        <begin position="376"/>
        <end position="398"/>
    </location>
</feature>
<keyword evidence="2" id="KW-1003">Cell membrane</keyword>
<feature type="transmembrane region" description="Helical" evidence="6">
    <location>
        <begin position="350"/>
        <end position="370"/>
    </location>
</feature>
<evidence type="ECO:0000259" key="7">
    <source>
        <dbReference type="PROSITE" id="PS50850"/>
    </source>
</evidence>
<feature type="transmembrane region" description="Helical" evidence="6">
    <location>
        <begin position="284"/>
        <end position="304"/>
    </location>
</feature>
<feature type="transmembrane region" description="Helical" evidence="6">
    <location>
        <begin position="213"/>
        <end position="237"/>
    </location>
</feature>
<feature type="transmembrane region" description="Helical" evidence="6">
    <location>
        <begin position="174"/>
        <end position="192"/>
    </location>
</feature>
<evidence type="ECO:0000256" key="2">
    <source>
        <dbReference type="ARBA" id="ARBA00022475"/>
    </source>
</evidence>
<sequence>MAIIKEGSIWSYKDYLRLWTSGLLVNVGATAFPIALAVTVLDTGGNATSLGLILAARVLSGVMLAPVGGVWADRLPRKFVMMGADLFRAFIALILVFVAAPSIPLFVIAILVFIMGAGDAFGAPAAGAIMPTILPSEKLPAGNVARGIVIKLASIVGPGIGGLSVIAFGGRLTFAVTTIFFAVGAYLLYPITEPKYVKNVDAPKFFVDLKEGLKTVWSMPWVAAVIAMASIQLMVLLGAEQVLLPIISRREFGTDTVFAASAALFSVGAVISALLAIRFQAKHPGLVSISVWGILVVATLVLAFPISPTFVMVGYLIAGFSVGPWDAYWSTAIQREIPQELQGRVFSIDHMGSVGLMPLGMALVGPAVHLVGEKELLIGASIFHVVICIAVLFVPGVIDLKMPKKADYSQGEHPKA</sequence>
<keyword evidence="4 6" id="KW-1133">Transmembrane helix</keyword>
<dbReference type="PANTHER" id="PTHR23513">
    <property type="entry name" value="INTEGRAL MEMBRANE EFFLUX PROTEIN-RELATED"/>
    <property type="match status" value="1"/>
</dbReference>
<feature type="domain" description="Major facilitator superfamily (MFS) profile" evidence="7">
    <location>
        <begin position="14"/>
        <end position="398"/>
    </location>
</feature>
<evidence type="ECO:0000256" key="1">
    <source>
        <dbReference type="ARBA" id="ARBA00004651"/>
    </source>
</evidence>
<proteinExistence type="predicted"/>
<dbReference type="CDD" id="cd06173">
    <property type="entry name" value="MFS_MefA_like"/>
    <property type="match status" value="1"/>
</dbReference>
<keyword evidence="3 6" id="KW-0812">Transmembrane</keyword>
<evidence type="ECO:0000313" key="8">
    <source>
        <dbReference type="EMBL" id="CAB4670263.1"/>
    </source>
</evidence>
<evidence type="ECO:0000256" key="5">
    <source>
        <dbReference type="ARBA" id="ARBA00023136"/>
    </source>
</evidence>
<reference evidence="8" key="1">
    <citation type="submission" date="2020-05" db="EMBL/GenBank/DDBJ databases">
        <authorList>
            <person name="Chiriac C."/>
            <person name="Salcher M."/>
            <person name="Ghai R."/>
            <person name="Kavagutti S V."/>
        </authorList>
    </citation>
    <scope>NUCLEOTIDE SEQUENCE</scope>
</reference>
<dbReference type="InterPro" id="IPR036259">
    <property type="entry name" value="MFS_trans_sf"/>
</dbReference>
<gene>
    <name evidence="8" type="ORF">UFOPK2329_00449</name>
    <name evidence="9" type="ORF">UFOPK4035_00261</name>
</gene>
<organism evidence="8">
    <name type="scientific">freshwater metagenome</name>
    <dbReference type="NCBI Taxonomy" id="449393"/>
    <lineage>
        <taxon>unclassified sequences</taxon>
        <taxon>metagenomes</taxon>
        <taxon>ecological metagenomes</taxon>
    </lineage>
</organism>
<dbReference type="PANTHER" id="PTHR23513:SF11">
    <property type="entry name" value="STAPHYLOFERRIN A TRANSPORTER"/>
    <property type="match status" value="1"/>
</dbReference>
<dbReference type="Pfam" id="PF07690">
    <property type="entry name" value="MFS_1"/>
    <property type="match status" value="1"/>
</dbReference>
<evidence type="ECO:0000256" key="4">
    <source>
        <dbReference type="ARBA" id="ARBA00022989"/>
    </source>
</evidence>
<dbReference type="PROSITE" id="PS50850">
    <property type="entry name" value="MFS"/>
    <property type="match status" value="1"/>
</dbReference>
<dbReference type="EMBL" id="CAEZWZ010000049">
    <property type="protein sequence ID" value="CAB4670263.1"/>
    <property type="molecule type" value="Genomic_DNA"/>
</dbReference>